<protein>
    <submittedName>
        <fullName evidence="2">Uncharacterized protein</fullName>
    </submittedName>
</protein>
<feature type="compositionally biased region" description="Polar residues" evidence="1">
    <location>
        <begin position="496"/>
        <end position="514"/>
    </location>
</feature>
<gene>
    <name evidence="2" type="ORF">GIB67_001655</name>
</gene>
<feature type="region of interest" description="Disordered" evidence="1">
    <location>
        <begin position="404"/>
        <end position="533"/>
    </location>
</feature>
<feature type="compositionally biased region" description="Basic and acidic residues" evidence="1">
    <location>
        <begin position="598"/>
        <end position="613"/>
    </location>
</feature>
<dbReference type="EMBL" id="JACGCM010002755">
    <property type="protein sequence ID" value="KAF6136246.1"/>
    <property type="molecule type" value="Genomic_DNA"/>
</dbReference>
<feature type="compositionally biased region" description="Low complexity" evidence="1">
    <location>
        <begin position="35"/>
        <end position="49"/>
    </location>
</feature>
<feature type="compositionally biased region" description="Basic and acidic residues" evidence="1">
    <location>
        <begin position="519"/>
        <end position="533"/>
    </location>
</feature>
<dbReference type="Proteomes" id="UP000541444">
    <property type="component" value="Unassembled WGS sequence"/>
</dbReference>
<dbReference type="AlphaFoldDB" id="A0A7J7L0U9"/>
<feature type="compositionally biased region" description="Polar residues" evidence="1">
    <location>
        <begin position="59"/>
        <end position="68"/>
    </location>
</feature>
<reference evidence="2 3" key="1">
    <citation type="journal article" date="2020" name="IScience">
        <title>Genome Sequencing of the Endangered Kingdonia uniflora (Circaeasteraceae, Ranunculales) Reveals Potential Mechanisms of Evolutionary Specialization.</title>
        <authorList>
            <person name="Sun Y."/>
            <person name="Deng T."/>
            <person name="Zhang A."/>
            <person name="Moore M.J."/>
            <person name="Landis J.B."/>
            <person name="Lin N."/>
            <person name="Zhang H."/>
            <person name="Zhang X."/>
            <person name="Huang J."/>
            <person name="Zhang X."/>
            <person name="Sun H."/>
            <person name="Wang H."/>
        </authorList>
    </citation>
    <scope>NUCLEOTIDE SEQUENCE [LARGE SCALE GENOMIC DNA]</scope>
    <source>
        <strain evidence="2">TB1705</strain>
        <tissue evidence="2">Leaf</tissue>
    </source>
</reference>
<organism evidence="2 3">
    <name type="scientific">Kingdonia uniflora</name>
    <dbReference type="NCBI Taxonomy" id="39325"/>
    <lineage>
        <taxon>Eukaryota</taxon>
        <taxon>Viridiplantae</taxon>
        <taxon>Streptophyta</taxon>
        <taxon>Embryophyta</taxon>
        <taxon>Tracheophyta</taxon>
        <taxon>Spermatophyta</taxon>
        <taxon>Magnoliopsida</taxon>
        <taxon>Ranunculales</taxon>
        <taxon>Circaeasteraceae</taxon>
        <taxon>Kingdonia</taxon>
    </lineage>
</organism>
<feature type="region of interest" description="Disordered" evidence="1">
    <location>
        <begin position="1"/>
        <end position="69"/>
    </location>
</feature>
<feature type="region of interest" description="Disordered" evidence="1">
    <location>
        <begin position="593"/>
        <end position="613"/>
    </location>
</feature>
<sequence length="696" mass="76874">MQLEKEAISKGVPLRQALDIEIPPPRPKRKPSFPYPRKTSAGTPSSSPSADKDRKRLKSASSMCSSKQVLDLENNLHPEKLAGKENLETVRESLSEDNSLGIITLFQEASCSFISSADKISLTHVSRENPLVFNEFIPLVKEISDQGATAESYVTVKAKRVLKLNMIDTHDTDLDNGTGGSENLSDCARKSQGTLVQQDIKDKLKQPKNLGASLKEETQINQNYPKHVPLHVVEKTPGICVQTINQAGRIQGNLNSITNSTVSATAETHSNISMSSLQQPLPNLPPHLTHPLYNDQDTYRSVHNISSPFTNLIISTLLQNPAAHAAASLAASFWPYTNVENSADYSEDAVREFSSRHMSSSRSMAALAATTIAAASAWWATHGMLPLPPPLNIGFNYIPVPTSATPTNPDPTPLTNREMKDTSPRNPPCKGQELDPEVSETLKMQHSDSKYPPQTPSDSEEFAVVRSNETEPNTSVYKQKPLAVTDGFHDSEKGNTRGQVDRSSCGSNTASSSEVETDALEKHEQGNEDLKELPDAIQQGIELNSYRCRSSSNSMYEPWKEVSEEGRMAFQALFARDVLPQSFPLLHEYGRLENSNQEEEKHKSGENNNGKDRLELDLNINTSLNNLDHHRGLLEKGKLPTELGHEKLKVARRTGFKPYKRCSVEAQLIERGSNSNSQCVEERGPKRLRLEGETSL</sequence>
<evidence type="ECO:0000313" key="2">
    <source>
        <dbReference type="EMBL" id="KAF6136246.1"/>
    </source>
</evidence>
<accession>A0A7J7L0U9</accession>
<proteinExistence type="predicted"/>
<evidence type="ECO:0000256" key="1">
    <source>
        <dbReference type="SAM" id="MobiDB-lite"/>
    </source>
</evidence>
<evidence type="ECO:0000313" key="3">
    <source>
        <dbReference type="Proteomes" id="UP000541444"/>
    </source>
</evidence>
<dbReference type="OrthoDB" id="118550at2759"/>
<name>A0A7J7L0U9_9MAGN</name>
<comment type="caution">
    <text evidence="2">The sequence shown here is derived from an EMBL/GenBank/DDBJ whole genome shotgun (WGS) entry which is preliminary data.</text>
</comment>
<keyword evidence="3" id="KW-1185">Reference proteome</keyword>